<protein>
    <recommendedName>
        <fullName evidence="3">phospholipase D</fullName>
        <ecNumber evidence="3">3.1.4.4</ecNumber>
    </recommendedName>
</protein>
<dbReference type="Pfam" id="PF13091">
    <property type="entry name" value="PLDc_2"/>
    <property type="match status" value="1"/>
</dbReference>
<dbReference type="AlphaFoldDB" id="A0A418YKH3"/>
<dbReference type="EC" id="3.1.4.4" evidence="3"/>
<dbReference type="InterPro" id="IPR051406">
    <property type="entry name" value="PLD_domain"/>
</dbReference>
<dbReference type="PANTHER" id="PTHR43856">
    <property type="entry name" value="CARDIOLIPIN HYDROLASE"/>
    <property type="match status" value="1"/>
</dbReference>
<evidence type="ECO:0000313" key="9">
    <source>
        <dbReference type="Proteomes" id="UP000283255"/>
    </source>
</evidence>
<dbReference type="GO" id="GO:0016042">
    <property type="term" value="P:lipid catabolic process"/>
    <property type="evidence" value="ECO:0007669"/>
    <property type="project" value="UniProtKB-KW"/>
</dbReference>
<gene>
    <name evidence="8" type="ORF">D1Z90_01735</name>
</gene>
<dbReference type="EMBL" id="QZCH01000001">
    <property type="protein sequence ID" value="RJG51478.1"/>
    <property type="molecule type" value="Genomic_DNA"/>
</dbReference>
<dbReference type="InterPro" id="IPR025202">
    <property type="entry name" value="PLD-like_dom"/>
</dbReference>
<organism evidence="8 9">
    <name type="scientific">Motilimonas pumila</name>
    <dbReference type="NCBI Taxonomy" id="2303987"/>
    <lineage>
        <taxon>Bacteria</taxon>
        <taxon>Pseudomonadati</taxon>
        <taxon>Pseudomonadota</taxon>
        <taxon>Gammaproteobacteria</taxon>
        <taxon>Alteromonadales</taxon>
        <taxon>Alteromonadales genera incertae sedis</taxon>
        <taxon>Motilimonas</taxon>
    </lineage>
</organism>
<evidence type="ECO:0000256" key="4">
    <source>
        <dbReference type="ARBA" id="ARBA00022801"/>
    </source>
</evidence>
<sequence length="228" mass="25833">MNQQAIIQALSESLEDNKLSNEEKQHFASVACELKGQTDKISFVRNKAFATLLAHGDFNEQQFRSIKWLENLLKTLDKNSQSELVDADACFSPGTDCLNRILTLCNNARAHIAVCVFTISCNEISAALLAAHKRGIKVRIITDNDKRNDKGSDVYHLAEAGIPVTVDRTDYHMHHKFALFDNHTLLSGSFNWTRSATKYNQENILTTDNRELVSAFSKEFERLWQQLS</sequence>
<dbReference type="CDD" id="cd09171">
    <property type="entry name" value="PLDc_vPLD6_like"/>
    <property type="match status" value="1"/>
</dbReference>
<dbReference type="RefSeq" id="WP_119909002.1">
    <property type="nucleotide sequence ID" value="NZ_QZCH01000001.1"/>
</dbReference>
<keyword evidence="9" id="KW-1185">Reference proteome</keyword>
<evidence type="ECO:0000259" key="7">
    <source>
        <dbReference type="PROSITE" id="PS50035"/>
    </source>
</evidence>
<evidence type="ECO:0000313" key="8">
    <source>
        <dbReference type="EMBL" id="RJG51478.1"/>
    </source>
</evidence>
<evidence type="ECO:0000256" key="3">
    <source>
        <dbReference type="ARBA" id="ARBA00012027"/>
    </source>
</evidence>
<dbReference type="GO" id="GO:0004630">
    <property type="term" value="F:phospholipase D activity"/>
    <property type="evidence" value="ECO:0007669"/>
    <property type="project" value="UniProtKB-EC"/>
</dbReference>
<accession>A0A418YKH3</accession>
<reference evidence="8 9" key="1">
    <citation type="submission" date="2018-09" db="EMBL/GenBank/DDBJ databases">
        <authorList>
            <person name="Wang F."/>
        </authorList>
    </citation>
    <scope>NUCLEOTIDE SEQUENCE [LARGE SCALE GENOMIC DNA]</scope>
    <source>
        <strain evidence="8 9">PLHSC7-2</strain>
    </source>
</reference>
<dbReference type="GO" id="GO:0006793">
    <property type="term" value="P:phosphorus metabolic process"/>
    <property type="evidence" value="ECO:0007669"/>
    <property type="project" value="UniProtKB-ARBA"/>
</dbReference>
<dbReference type="Gene3D" id="3.30.870.10">
    <property type="entry name" value="Endonuclease Chain A"/>
    <property type="match status" value="1"/>
</dbReference>
<reference evidence="8 9" key="2">
    <citation type="submission" date="2019-01" db="EMBL/GenBank/DDBJ databases">
        <title>Motilimonas pumilus sp. nov., isolated from the gut of sea cucumber (Apostichopus japonicus).</title>
        <authorList>
            <person name="Wang F.-Q."/>
            <person name="Ren L.-H."/>
            <person name="Lin Y.-W."/>
            <person name="Sun G.-H."/>
            <person name="Du Z.-J."/>
            <person name="Zhao J.-X."/>
            <person name="Liu X.-J."/>
            <person name="Liu L.-J."/>
        </authorList>
    </citation>
    <scope>NUCLEOTIDE SEQUENCE [LARGE SCALE GENOMIC DNA]</scope>
    <source>
        <strain evidence="8 9">PLHSC7-2</strain>
    </source>
</reference>
<evidence type="ECO:0000256" key="2">
    <source>
        <dbReference type="ARBA" id="ARBA00008664"/>
    </source>
</evidence>
<name>A0A418YKH3_9GAMM</name>
<proteinExistence type="inferred from homology"/>
<evidence type="ECO:0000256" key="5">
    <source>
        <dbReference type="ARBA" id="ARBA00022963"/>
    </source>
</evidence>
<comment type="catalytic activity">
    <reaction evidence="1">
        <text>a 1,2-diacyl-sn-glycero-3-phosphocholine + H2O = a 1,2-diacyl-sn-glycero-3-phosphate + choline + H(+)</text>
        <dbReference type="Rhea" id="RHEA:14445"/>
        <dbReference type="ChEBI" id="CHEBI:15354"/>
        <dbReference type="ChEBI" id="CHEBI:15377"/>
        <dbReference type="ChEBI" id="CHEBI:15378"/>
        <dbReference type="ChEBI" id="CHEBI:57643"/>
        <dbReference type="ChEBI" id="CHEBI:58608"/>
        <dbReference type="EC" id="3.1.4.4"/>
    </reaction>
</comment>
<feature type="domain" description="PLD phosphodiesterase" evidence="7">
    <location>
        <begin position="169"/>
        <end position="196"/>
    </location>
</feature>
<keyword evidence="4" id="KW-0378">Hydrolase</keyword>
<keyword evidence="6" id="KW-0443">Lipid metabolism</keyword>
<keyword evidence="5" id="KW-0442">Lipid degradation</keyword>
<dbReference type="PROSITE" id="PS50035">
    <property type="entry name" value="PLD"/>
    <property type="match status" value="1"/>
</dbReference>
<comment type="caution">
    <text evidence="8">The sequence shown here is derived from an EMBL/GenBank/DDBJ whole genome shotgun (WGS) entry which is preliminary data.</text>
</comment>
<dbReference type="SUPFAM" id="SSF56024">
    <property type="entry name" value="Phospholipase D/nuclease"/>
    <property type="match status" value="1"/>
</dbReference>
<evidence type="ECO:0000256" key="6">
    <source>
        <dbReference type="ARBA" id="ARBA00023098"/>
    </source>
</evidence>
<dbReference type="GO" id="GO:0016891">
    <property type="term" value="F:RNA endonuclease activity producing 5'-phosphomonoesters, hydrolytic mechanism"/>
    <property type="evidence" value="ECO:0007669"/>
    <property type="project" value="TreeGrafter"/>
</dbReference>
<dbReference type="OrthoDB" id="9762009at2"/>
<dbReference type="PANTHER" id="PTHR43856:SF1">
    <property type="entry name" value="MITOCHONDRIAL CARDIOLIPIN HYDROLASE"/>
    <property type="match status" value="1"/>
</dbReference>
<dbReference type="InterPro" id="IPR001736">
    <property type="entry name" value="PLipase_D/transphosphatidylase"/>
</dbReference>
<evidence type="ECO:0000256" key="1">
    <source>
        <dbReference type="ARBA" id="ARBA00000798"/>
    </source>
</evidence>
<dbReference type="Proteomes" id="UP000283255">
    <property type="component" value="Unassembled WGS sequence"/>
</dbReference>
<comment type="similarity">
    <text evidence="2">Belongs to the phospholipase D family.</text>
</comment>